<reference evidence="2 5" key="3">
    <citation type="submission" date="2020-07" db="EMBL/GenBank/DDBJ databases">
        <title>Bacterial metabolism rescues the inhibition of intestinal drug absorption by food and drug additives.</title>
        <authorList>
            <person name="Zou L."/>
            <person name="Spanogiannopoulos P."/>
            <person name="Chien H.-C."/>
            <person name="Pieper L.M."/>
            <person name="Cai W."/>
            <person name="Khuri N."/>
            <person name="Pottel J."/>
            <person name="Vora B."/>
            <person name="Ni Z."/>
            <person name="Tsakalozou E."/>
            <person name="Zhang W."/>
            <person name="Shoichet B.K."/>
            <person name="Giacomini K.M."/>
            <person name="Turnbaugh P.J."/>
        </authorList>
    </citation>
    <scope>NUCLEOTIDE SEQUENCE [LARGE SCALE GENOMIC DNA]</scope>
    <source>
        <strain evidence="2 5">B33</strain>
    </source>
</reference>
<sequence length="110" mass="12190">MAKVIEALKGLNSYPIPLRTLVETAEKRGLNLDTETTAEILKGKAYNLAAADIFLWLSFAPDVSQGGQSYSFTDEQRTQLRNHAKALYKDFDDDSGSANKPIYGYKGSRL</sequence>
<reference evidence="3 4" key="1">
    <citation type="journal article" date="2016" name="Nat. Biotechnol.">
        <title>Measurement of bacterial replication rates in microbial communities.</title>
        <authorList>
            <person name="Brown C.T."/>
            <person name="Olm M.R."/>
            <person name="Thomas B.C."/>
            <person name="Banfield J.F."/>
        </authorList>
    </citation>
    <scope>NUCLEOTIDE SEQUENCE [LARGE SCALE GENOMIC DNA]</scope>
    <source>
        <strain evidence="3">42_262</strain>
    </source>
</reference>
<evidence type="ECO:0000313" key="3">
    <source>
        <dbReference type="EMBL" id="OKZ43747.1"/>
    </source>
</evidence>
<evidence type="ECO:0000313" key="5">
    <source>
        <dbReference type="Proteomes" id="UP000524321"/>
    </source>
</evidence>
<dbReference type="Proteomes" id="UP000524321">
    <property type="component" value="Unassembled WGS sequence"/>
</dbReference>
<name>A0A1Q6IS96_PHOVU</name>
<evidence type="ECO:0000313" key="4">
    <source>
        <dbReference type="Proteomes" id="UP000186631"/>
    </source>
</evidence>
<proteinExistence type="predicted"/>
<dbReference type="AlphaFoldDB" id="A0A1Q6IS96"/>
<dbReference type="EMBL" id="MNQV01000234">
    <property type="protein sequence ID" value="OKZ43747.1"/>
    <property type="molecule type" value="Genomic_DNA"/>
</dbReference>
<accession>A0A1Q6IS96</accession>
<dbReference type="Proteomes" id="UP000186631">
    <property type="component" value="Unassembled WGS sequence"/>
</dbReference>
<reference evidence="2 5" key="2">
    <citation type="submission" date="2020-04" db="EMBL/GenBank/DDBJ databases">
        <authorList>
            <person name="Pieper L."/>
        </authorList>
    </citation>
    <scope>NUCLEOTIDE SEQUENCE [LARGE SCALE GENOMIC DNA]</scope>
    <source>
        <strain evidence="2 5">B33</strain>
    </source>
</reference>
<evidence type="ECO:0000256" key="1">
    <source>
        <dbReference type="SAM" id="MobiDB-lite"/>
    </source>
</evidence>
<dbReference type="RefSeq" id="WP_170106418.1">
    <property type="nucleotide sequence ID" value="NZ_CAXSSN010000033.1"/>
</dbReference>
<comment type="caution">
    <text evidence="3">The sequence shown here is derived from an EMBL/GenBank/DDBJ whole genome shotgun (WGS) entry which is preliminary data.</text>
</comment>
<protein>
    <submittedName>
        <fullName evidence="3">Uncharacterized protein</fullName>
    </submittedName>
</protein>
<dbReference type="EMBL" id="JABWDJ010000015">
    <property type="protein sequence ID" value="NVB73036.1"/>
    <property type="molecule type" value="Genomic_DNA"/>
</dbReference>
<evidence type="ECO:0000313" key="2">
    <source>
        <dbReference type="EMBL" id="NVB73036.1"/>
    </source>
</evidence>
<feature type="region of interest" description="Disordered" evidence="1">
    <location>
        <begin position="90"/>
        <end position="110"/>
    </location>
</feature>
<organism evidence="3 4">
    <name type="scientific">Phocaeicola vulgatus</name>
    <name type="common">Bacteroides vulgatus</name>
    <dbReference type="NCBI Taxonomy" id="821"/>
    <lineage>
        <taxon>Bacteria</taxon>
        <taxon>Pseudomonadati</taxon>
        <taxon>Bacteroidota</taxon>
        <taxon>Bacteroidia</taxon>
        <taxon>Bacteroidales</taxon>
        <taxon>Bacteroidaceae</taxon>
        <taxon>Phocaeicola</taxon>
    </lineage>
</organism>
<gene>
    <name evidence="3" type="ORF">BHV80_16635</name>
    <name evidence="2" type="ORF">HUV05_05760</name>
</gene>